<feature type="region of interest" description="Disordered" evidence="1">
    <location>
        <begin position="42"/>
        <end position="67"/>
    </location>
</feature>
<dbReference type="OrthoDB" id="1624952at2759"/>
<name>A0A7J7LCR5_9MAGN</name>
<sequence length="239" mass="27162">MFDPSLLSLSSSSSSSSGSEELFRYQIKMMHKYSKVMIEMGETEEKEQEATSSRRRGGSKMGKIDKRKGCDHKLGEFSLNRDYFGTNPVYAGIPFHRRFRMSEDCFMFGYSCDSGRILGFFSSRSNDFHLHSNELTHLLFVLCFVSCIADYEFGILALVLSELGIIIRLLFYLGLDGATESLFFFVVKIVCHALSVVVKHGDHDIGKGKAFATNHMRRIASEIRSLVCSYWRIESGFEN</sequence>
<evidence type="ECO:0000313" key="2">
    <source>
        <dbReference type="EMBL" id="KAF6140413.1"/>
    </source>
</evidence>
<dbReference type="EMBL" id="JACGCM010002380">
    <property type="protein sequence ID" value="KAF6140413.1"/>
    <property type="molecule type" value="Genomic_DNA"/>
</dbReference>
<evidence type="ECO:0000313" key="3">
    <source>
        <dbReference type="Proteomes" id="UP000541444"/>
    </source>
</evidence>
<dbReference type="AlphaFoldDB" id="A0A7J7LCR5"/>
<reference evidence="2 3" key="1">
    <citation type="journal article" date="2020" name="IScience">
        <title>Genome Sequencing of the Endangered Kingdonia uniflora (Circaeasteraceae, Ranunculales) Reveals Potential Mechanisms of Evolutionary Specialization.</title>
        <authorList>
            <person name="Sun Y."/>
            <person name="Deng T."/>
            <person name="Zhang A."/>
            <person name="Moore M.J."/>
            <person name="Landis J.B."/>
            <person name="Lin N."/>
            <person name="Zhang H."/>
            <person name="Zhang X."/>
            <person name="Huang J."/>
            <person name="Zhang X."/>
            <person name="Sun H."/>
            <person name="Wang H."/>
        </authorList>
    </citation>
    <scope>NUCLEOTIDE SEQUENCE [LARGE SCALE GENOMIC DNA]</scope>
    <source>
        <strain evidence="2">TB1705</strain>
        <tissue evidence="2">Leaf</tissue>
    </source>
</reference>
<keyword evidence="3" id="KW-1185">Reference proteome</keyword>
<organism evidence="2 3">
    <name type="scientific">Kingdonia uniflora</name>
    <dbReference type="NCBI Taxonomy" id="39325"/>
    <lineage>
        <taxon>Eukaryota</taxon>
        <taxon>Viridiplantae</taxon>
        <taxon>Streptophyta</taxon>
        <taxon>Embryophyta</taxon>
        <taxon>Tracheophyta</taxon>
        <taxon>Spermatophyta</taxon>
        <taxon>Magnoliopsida</taxon>
        <taxon>Ranunculales</taxon>
        <taxon>Circaeasteraceae</taxon>
        <taxon>Kingdonia</taxon>
    </lineage>
</organism>
<protein>
    <submittedName>
        <fullName evidence="2">Uncharacterized protein</fullName>
    </submittedName>
</protein>
<gene>
    <name evidence="2" type="ORF">GIB67_013182</name>
</gene>
<proteinExistence type="predicted"/>
<comment type="caution">
    <text evidence="2">The sequence shown here is derived from an EMBL/GenBank/DDBJ whole genome shotgun (WGS) entry which is preliminary data.</text>
</comment>
<dbReference type="Proteomes" id="UP000541444">
    <property type="component" value="Unassembled WGS sequence"/>
</dbReference>
<evidence type="ECO:0000256" key="1">
    <source>
        <dbReference type="SAM" id="MobiDB-lite"/>
    </source>
</evidence>
<accession>A0A7J7LCR5</accession>